<dbReference type="InterPro" id="IPR052999">
    <property type="entry name" value="PTS1_Protein"/>
</dbReference>
<dbReference type="Gene3D" id="1.20.1290.10">
    <property type="entry name" value="AhpD-like"/>
    <property type="match status" value="1"/>
</dbReference>
<sequence>MRKRGRELCYSIYGQEKFEDIMSSWGSMRGDISWTADNIIYGMFLAEESVLNRQETTLMSYSSMACMDLLGTSRRHLVGLLRHGASEDECARIIKCTKSVAQWAGRDTSDWVTIHELQAEPQGREMHDQIMKGRI</sequence>
<organism evidence="1 2">
    <name type="scientific">Lepraria finkii</name>
    <dbReference type="NCBI Taxonomy" id="1340010"/>
    <lineage>
        <taxon>Eukaryota</taxon>
        <taxon>Fungi</taxon>
        <taxon>Dikarya</taxon>
        <taxon>Ascomycota</taxon>
        <taxon>Pezizomycotina</taxon>
        <taxon>Lecanoromycetes</taxon>
        <taxon>OSLEUM clade</taxon>
        <taxon>Lecanoromycetidae</taxon>
        <taxon>Lecanorales</taxon>
        <taxon>Lecanorineae</taxon>
        <taxon>Stereocaulaceae</taxon>
        <taxon>Lepraria</taxon>
    </lineage>
</organism>
<dbReference type="SUPFAM" id="SSF69118">
    <property type="entry name" value="AhpD-like"/>
    <property type="match status" value="1"/>
</dbReference>
<evidence type="ECO:0000313" key="2">
    <source>
        <dbReference type="Proteomes" id="UP001590951"/>
    </source>
</evidence>
<protein>
    <submittedName>
        <fullName evidence="1">Uncharacterized protein</fullName>
    </submittedName>
</protein>
<dbReference type="EMBL" id="JBHFEH010000004">
    <property type="protein sequence ID" value="KAL2057822.1"/>
    <property type="molecule type" value="Genomic_DNA"/>
</dbReference>
<keyword evidence="2" id="KW-1185">Reference proteome</keyword>
<proteinExistence type="predicted"/>
<dbReference type="InterPro" id="IPR029032">
    <property type="entry name" value="AhpD-like"/>
</dbReference>
<reference evidence="1 2" key="1">
    <citation type="submission" date="2024-09" db="EMBL/GenBank/DDBJ databases">
        <title>Rethinking Asexuality: The Enigmatic Case of Functional Sexual Genes in Lepraria (Stereocaulaceae).</title>
        <authorList>
            <person name="Doellman M."/>
            <person name="Sun Y."/>
            <person name="Barcenas-Pena A."/>
            <person name="Lumbsch H.T."/>
            <person name="Grewe F."/>
        </authorList>
    </citation>
    <scope>NUCLEOTIDE SEQUENCE [LARGE SCALE GENOMIC DNA]</scope>
    <source>
        <strain evidence="1 2">Grewe 0041</strain>
    </source>
</reference>
<dbReference type="PANTHER" id="PTHR28180">
    <property type="entry name" value="CONSERVED MITOCHONDRIAL PROTEIN-RELATED"/>
    <property type="match status" value="1"/>
</dbReference>
<comment type="caution">
    <text evidence="1">The sequence shown here is derived from an EMBL/GenBank/DDBJ whole genome shotgun (WGS) entry which is preliminary data.</text>
</comment>
<accession>A0ABR4BJ24</accession>
<name>A0ABR4BJ24_9LECA</name>
<dbReference type="Proteomes" id="UP001590951">
    <property type="component" value="Unassembled WGS sequence"/>
</dbReference>
<gene>
    <name evidence="1" type="ORF">ABVK25_002206</name>
</gene>
<evidence type="ECO:0000313" key="1">
    <source>
        <dbReference type="EMBL" id="KAL2057822.1"/>
    </source>
</evidence>